<evidence type="ECO:0000256" key="2">
    <source>
        <dbReference type="SAM" id="SignalP"/>
    </source>
</evidence>
<dbReference type="OrthoDB" id="4434569at2"/>
<gene>
    <name evidence="3" type="ordered locus">MycrhN_1279</name>
</gene>
<evidence type="ECO:0000313" key="4">
    <source>
        <dbReference type="Proteomes" id="UP000005442"/>
    </source>
</evidence>
<feature type="chain" id="PRO_5038461952" description="Cellulose synthase subunit" evidence="2">
    <location>
        <begin position="24"/>
        <end position="667"/>
    </location>
</feature>
<evidence type="ECO:0000313" key="3">
    <source>
        <dbReference type="EMBL" id="AEV71900.1"/>
    </source>
</evidence>
<accession>G8RX43</accession>
<keyword evidence="4" id="KW-1185">Reference proteome</keyword>
<proteinExistence type="predicted"/>
<sequence>MSRGAAVRALAWVILLVIPAALAGPVAGSSYAQPGDPGAQTSAAPGVVTLRWPTLGLQSNVDLYGDGNVDFTVPLPMGLTATRLQGMIHTPTNISAGYVEIADGDGKFLASVDLPSAAPGVAMVPFDVDIAAARVRDSSVDLTFTTRATEVLDRNCGPTQHVMLSDLATVFAGTQLPPTTIANFFPTVLQKVTIYSPTDANSAEQEAVLTLTSTLERIYSPQPLSIAVVSQPRGALPPPAPDLERAVVVETGQPGLSVENVGTPAAYLRVSGDGEKLSAQVSLLATRLQPLAQSATARVDQAGADSVLSGDTLTFSQLEAGGRSTSFLKTSTLGVSFDRTKLGPRFDGIQVHLLADYTPVPARDAASVVIRAGQLVVYRAPLDQSGRLDATFDLDSQVLDQQFINLQLALTYTPDQPCGPLVSSMTFQIDPRSTLTMHRGGPPLGGFGAFPSEFSPQFLVALDGSSPDQLSYAARVVAAIARLTSTELTPKVVDLQTAVSASSGALIVANSAAITQTSLNPPVSGDGSSINFELPTALRVNISDGLGSIQAFADPPRNRSVVLVTTTTQWGLVDRLFSYIDGSVEDWGQLTGDVLAAGAGGTVANVSIRPASNVFEPASSAGAARWIKVAGAAAVVATIAVIAGALYFGRRRTRRAQGPSGAHSTGD</sequence>
<feature type="signal peptide" evidence="2">
    <location>
        <begin position="1"/>
        <end position="23"/>
    </location>
</feature>
<dbReference type="STRING" id="710685.MycrhN_1279"/>
<keyword evidence="1" id="KW-1133">Transmembrane helix</keyword>
<dbReference type="RefSeq" id="WP_014209715.1">
    <property type="nucleotide sequence ID" value="NC_016604.1"/>
</dbReference>
<organism evidence="3 4">
    <name type="scientific">Mycolicibacterium rhodesiae (strain NBB3)</name>
    <name type="common">Mycobacterium rhodesiae</name>
    <dbReference type="NCBI Taxonomy" id="710685"/>
    <lineage>
        <taxon>Bacteria</taxon>
        <taxon>Bacillati</taxon>
        <taxon>Actinomycetota</taxon>
        <taxon>Actinomycetes</taxon>
        <taxon>Mycobacteriales</taxon>
        <taxon>Mycobacteriaceae</taxon>
        <taxon>Mycolicibacterium</taxon>
    </lineage>
</organism>
<evidence type="ECO:0008006" key="5">
    <source>
        <dbReference type="Google" id="ProtNLM"/>
    </source>
</evidence>
<dbReference type="PATRIC" id="fig|710685.3.peg.1287"/>
<name>G8RX43_MYCRN</name>
<dbReference type="Gene3D" id="2.60.120.260">
    <property type="entry name" value="Galactose-binding domain-like"/>
    <property type="match status" value="1"/>
</dbReference>
<dbReference type="HOGENOM" id="CLU_028102_0_0_11"/>
<dbReference type="eggNOG" id="ENOG5033823">
    <property type="taxonomic scope" value="Bacteria"/>
</dbReference>
<reference evidence="3 4" key="1">
    <citation type="submission" date="2011-12" db="EMBL/GenBank/DDBJ databases">
        <title>Complete sequence of Mycobacterium rhodesiae NBB3.</title>
        <authorList>
            <consortium name="US DOE Joint Genome Institute"/>
            <person name="Lucas S."/>
            <person name="Han J."/>
            <person name="Lapidus A."/>
            <person name="Cheng J.-F."/>
            <person name="Goodwin L."/>
            <person name="Pitluck S."/>
            <person name="Peters L."/>
            <person name="Mikhailova N."/>
            <person name="Gu W."/>
            <person name="Detter J.C."/>
            <person name="Han C."/>
            <person name="Tapia R."/>
            <person name="Land M."/>
            <person name="Hauser L."/>
            <person name="Kyrpides N."/>
            <person name="Ivanova N."/>
            <person name="Pagani I."/>
            <person name="Mattes T."/>
            <person name="Holmes A."/>
            <person name="Rutledge P."/>
            <person name="Paulsen I."/>
            <person name="Coleman N."/>
            <person name="Woyke T."/>
        </authorList>
    </citation>
    <scope>NUCLEOTIDE SEQUENCE [LARGE SCALE GENOMIC DNA]</scope>
    <source>
        <strain evidence="3 4">NBB3</strain>
    </source>
</reference>
<dbReference type="Proteomes" id="UP000005442">
    <property type="component" value="Chromosome"/>
</dbReference>
<keyword evidence="1" id="KW-0472">Membrane</keyword>
<evidence type="ECO:0000256" key="1">
    <source>
        <dbReference type="SAM" id="Phobius"/>
    </source>
</evidence>
<keyword evidence="1" id="KW-0812">Transmembrane</keyword>
<dbReference type="AlphaFoldDB" id="G8RX43"/>
<dbReference type="EMBL" id="CP003169">
    <property type="protein sequence ID" value="AEV71900.1"/>
    <property type="molecule type" value="Genomic_DNA"/>
</dbReference>
<keyword evidence="2" id="KW-0732">Signal</keyword>
<dbReference type="KEGG" id="mrh:MycrhN_1279"/>
<feature type="transmembrane region" description="Helical" evidence="1">
    <location>
        <begin position="626"/>
        <end position="648"/>
    </location>
</feature>
<protein>
    <recommendedName>
        <fullName evidence="5">Cellulose synthase subunit</fullName>
    </recommendedName>
</protein>